<evidence type="ECO:0000313" key="7">
    <source>
        <dbReference type="Proteomes" id="UP000095713"/>
    </source>
</evidence>
<dbReference type="InterPro" id="IPR002104">
    <property type="entry name" value="Integrase_catalytic"/>
</dbReference>
<keyword evidence="7" id="KW-1185">Reference proteome</keyword>
<dbReference type="GO" id="GO:0006310">
    <property type="term" value="P:DNA recombination"/>
    <property type="evidence" value="ECO:0007669"/>
    <property type="project" value="UniProtKB-KW"/>
</dbReference>
<dbReference type="STRING" id="1849968.A8C32_17775"/>
<evidence type="ECO:0000259" key="5">
    <source>
        <dbReference type="PROSITE" id="PS51900"/>
    </source>
</evidence>
<gene>
    <name evidence="6" type="ORF">A8C32_17775</name>
</gene>
<dbReference type="InterPro" id="IPR013762">
    <property type="entry name" value="Integrase-like_cat_sf"/>
</dbReference>
<dbReference type="Gene3D" id="1.10.150.130">
    <property type="match status" value="1"/>
</dbReference>
<dbReference type="SUPFAM" id="SSF56349">
    <property type="entry name" value="DNA breaking-rejoining enzymes"/>
    <property type="match status" value="1"/>
</dbReference>
<proteinExistence type="predicted"/>
<feature type="domain" description="Core-binding (CB)" evidence="5">
    <location>
        <begin position="4"/>
        <end position="89"/>
    </location>
</feature>
<dbReference type="InterPro" id="IPR004107">
    <property type="entry name" value="Integrase_SAM-like_N"/>
</dbReference>
<dbReference type="PROSITE" id="PS51900">
    <property type="entry name" value="CB"/>
    <property type="match status" value="1"/>
</dbReference>
<dbReference type="GO" id="GO:0003677">
    <property type="term" value="F:DNA binding"/>
    <property type="evidence" value="ECO:0007669"/>
    <property type="project" value="UniProtKB-UniRule"/>
</dbReference>
<evidence type="ECO:0000256" key="4">
    <source>
        <dbReference type="PROSITE-ProRule" id="PRU01248"/>
    </source>
</evidence>
<keyword evidence="2 4" id="KW-0238">DNA-binding</keyword>
<accession>A0A1E5T7G2</accession>
<keyword evidence="1" id="KW-0229">DNA integration</keyword>
<protein>
    <recommendedName>
        <fullName evidence="5">Core-binding (CB) domain-containing protein</fullName>
    </recommendedName>
</protein>
<keyword evidence="3" id="KW-0233">DNA recombination</keyword>
<evidence type="ECO:0000313" key="6">
    <source>
        <dbReference type="EMBL" id="OEK07288.1"/>
    </source>
</evidence>
<dbReference type="Gene3D" id="1.10.443.10">
    <property type="entry name" value="Intergrase catalytic core"/>
    <property type="match status" value="1"/>
</dbReference>
<comment type="caution">
    <text evidence="6">The sequence shown here is derived from an EMBL/GenBank/DDBJ whole genome shotgun (WGS) entry which is preliminary data.</text>
</comment>
<evidence type="ECO:0000256" key="3">
    <source>
        <dbReference type="ARBA" id="ARBA00023172"/>
    </source>
</evidence>
<dbReference type="AlphaFoldDB" id="A0A1E5T7G2"/>
<reference evidence="6 7" key="1">
    <citation type="submission" date="2016-05" db="EMBL/GenBank/DDBJ databases">
        <title>Draft Genome Sequence of Algibacter sp. Strain SK-16 Isolated from the Surface Water of Aburatsubo Inlet.</title>
        <authorList>
            <person name="Wong S.-K."/>
            <person name="Yoshizawa S."/>
            <person name="Nakajima Y."/>
            <person name="Ogura Y."/>
            <person name="Tetsuya H."/>
            <person name="Hamasaki K."/>
        </authorList>
    </citation>
    <scope>NUCLEOTIDE SEQUENCE [LARGE SCALE GENOMIC DNA]</scope>
    <source>
        <strain evidence="6 7">SK-16</strain>
    </source>
</reference>
<dbReference type="Pfam" id="PF00589">
    <property type="entry name" value="Phage_integrase"/>
    <property type="match status" value="1"/>
</dbReference>
<evidence type="ECO:0000256" key="2">
    <source>
        <dbReference type="ARBA" id="ARBA00023125"/>
    </source>
</evidence>
<dbReference type="Proteomes" id="UP000095713">
    <property type="component" value="Unassembled WGS sequence"/>
</dbReference>
<dbReference type="InterPro" id="IPR010998">
    <property type="entry name" value="Integrase_recombinase_N"/>
</dbReference>
<sequence length="300" mass="35572">MSTMDRDKLIKRFERYILNDLGLQHRTATGYKNCLNSYLNWLEDNNIKPKKVTLQESYDFIAYRQQRGDAHSTVKGYKGIVTHFNHSIGMKINPMLMVHVAKSNRTTPTQLLDEEFLNTIYRETKANTLVQKRDRCMLGMMVFLGLQRKELQLLKLNHLDLEEGRLYVPATTISNERYINLHPKQILHLSNYIYDTRPMLLEQFRRETNNLFFSSGEATNLDGALGRMITRLKQEFHYIRDFQQLKQSRITIWVKELGLREAQYLGGYRYVTSVQRYDFKSIDDLQKKLEFHHPMESMAF</sequence>
<evidence type="ECO:0000256" key="1">
    <source>
        <dbReference type="ARBA" id="ARBA00022908"/>
    </source>
</evidence>
<dbReference type="GO" id="GO:0015074">
    <property type="term" value="P:DNA integration"/>
    <property type="evidence" value="ECO:0007669"/>
    <property type="project" value="UniProtKB-KW"/>
</dbReference>
<dbReference type="InterPro" id="IPR011010">
    <property type="entry name" value="DNA_brk_join_enz"/>
</dbReference>
<dbReference type="Pfam" id="PF02899">
    <property type="entry name" value="Phage_int_SAM_1"/>
    <property type="match status" value="1"/>
</dbReference>
<dbReference type="OrthoDB" id="1407105at2"/>
<dbReference type="InterPro" id="IPR044068">
    <property type="entry name" value="CB"/>
</dbReference>
<name>A0A1E5T7G2_9FLAO</name>
<dbReference type="EMBL" id="MDJD01000048">
    <property type="protein sequence ID" value="OEK07288.1"/>
    <property type="molecule type" value="Genomic_DNA"/>
</dbReference>
<organism evidence="6 7">
    <name type="scientific">Flavivirga aquatica</name>
    <dbReference type="NCBI Taxonomy" id="1849968"/>
    <lineage>
        <taxon>Bacteria</taxon>
        <taxon>Pseudomonadati</taxon>
        <taxon>Bacteroidota</taxon>
        <taxon>Flavobacteriia</taxon>
        <taxon>Flavobacteriales</taxon>
        <taxon>Flavobacteriaceae</taxon>
        <taxon>Flavivirga</taxon>
    </lineage>
</organism>